<feature type="region of interest" description="Disordered" evidence="1">
    <location>
        <begin position="37"/>
        <end position="70"/>
    </location>
</feature>
<evidence type="ECO:0000313" key="3">
    <source>
        <dbReference type="EMBL" id="KAF2155015.1"/>
    </source>
</evidence>
<reference evidence="3" key="1">
    <citation type="journal article" date="2020" name="Stud. Mycol.">
        <title>101 Dothideomycetes genomes: a test case for predicting lifestyles and emergence of pathogens.</title>
        <authorList>
            <person name="Haridas S."/>
            <person name="Albert R."/>
            <person name="Binder M."/>
            <person name="Bloem J."/>
            <person name="Labutti K."/>
            <person name="Salamov A."/>
            <person name="Andreopoulos B."/>
            <person name="Baker S."/>
            <person name="Barry K."/>
            <person name="Bills G."/>
            <person name="Bluhm B."/>
            <person name="Cannon C."/>
            <person name="Castanera R."/>
            <person name="Culley D."/>
            <person name="Daum C."/>
            <person name="Ezra D."/>
            <person name="Gonzalez J."/>
            <person name="Henrissat B."/>
            <person name="Kuo A."/>
            <person name="Liang C."/>
            <person name="Lipzen A."/>
            <person name="Lutzoni F."/>
            <person name="Magnuson J."/>
            <person name="Mondo S."/>
            <person name="Nolan M."/>
            <person name="Ohm R."/>
            <person name="Pangilinan J."/>
            <person name="Park H.-J."/>
            <person name="Ramirez L."/>
            <person name="Alfaro M."/>
            <person name="Sun H."/>
            <person name="Tritt A."/>
            <person name="Yoshinaga Y."/>
            <person name="Zwiers L.-H."/>
            <person name="Turgeon B."/>
            <person name="Goodwin S."/>
            <person name="Spatafora J."/>
            <person name="Crous P."/>
            <person name="Grigoriev I."/>
        </authorList>
    </citation>
    <scope>NUCLEOTIDE SEQUENCE</scope>
    <source>
        <strain evidence="3">CBS 260.36</strain>
    </source>
</reference>
<feature type="region of interest" description="Disordered" evidence="1">
    <location>
        <begin position="322"/>
        <end position="397"/>
    </location>
</feature>
<feature type="compositionally biased region" description="Pro residues" evidence="1">
    <location>
        <begin position="373"/>
        <end position="396"/>
    </location>
</feature>
<feature type="region of interest" description="Disordered" evidence="1">
    <location>
        <begin position="180"/>
        <end position="253"/>
    </location>
</feature>
<organism evidence="3 4">
    <name type="scientific">Myriangium duriaei CBS 260.36</name>
    <dbReference type="NCBI Taxonomy" id="1168546"/>
    <lineage>
        <taxon>Eukaryota</taxon>
        <taxon>Fungi</taxon>
        <taxon>Dikarya</taxon>
        <taxon>Ascomycota</taxon>
        <taxon>Pezizomycotina</taxon>
        <taxon>Dothideomycetes</taxon>
        <taxon>Dothideomycetidae</taxon>
        <taxon>Myriangiales</taxon>
        <taxon>Myriangiaceae</taxon>
        <taxon>Myriangium</taxon>
    </lineage>
</organism>
<feature type="compositionally biased region" description="Pro residues" evidence="1">
    <location>
        <begin position="348"/>
        <end position="357"/>
    </location>
</feature>
<feature type="region of interest" description="Disordered" evidence="1">
    <location>
        <begin position="106"/>
        <end position="144"/>
    </location>
</feature>
<dbReference type="InterPro" id="IPR058348">
    <property type="entry name" value="DUF8035"/>
</dbReference>
<dbReference type="AlphaFoldDB" id="A0A9P4J6L3"/>
<feature type="compositionally biased region" description="Low complexity" evidence="1">
    <location>
        <begin position="219"/>
        <end position="236"/>
    </location>
</feature>
<sequence>MARYRRSTNDLDDDLAYGDLPPLNRWDRSRLDRELRERERQRTQVLVDDSPRDRGRFEERRYYESRSPEPRFASRVRREIYEERPVEHDRALQPYERERERDIIIDIERGERPAPPRPGLLRRQSSLDTFDRPTARYGREIDVYRRPPSPRRVYREEERRPQEQEYREVEIYRERDVRRGRAKSDLRSVVSDAKSAASKHSHHSHHSHHSSHHSHHSEASSTSRASSPSRSPSPARLPGKKGHTKLPKPQFKKAAIERFGVPFVEEEDRFRILRALEKPMIDQILQWSREMKEPRVTTYKYDDDGSVKNDHYEAIRTEWINPPSVRGAPSVRAPSPARSHRTVRAHSPKPPPPPAPPVEQRREEIRVTIPEKQPAPPVIIQAPPQPQWVQPPPPLQPMTVAIQQQPERSHQDIEDEIRRLQIERDLVRIERGGNPYHGPGPEMIVPQPMQPYPPAPGASYQVVPYRPRSKSRGRPEVIYIEGGRASSPKREVVRIEKDRKGRMAFVRSRD</sequence>
<evidence type="ECO:0000259" key="2">
    <source>
        <dbReference type="Pfam" id="PF26118"/>
    </source>
</evidence>
<accession>A0A9P4J6L3</accession>
<feature type="region of interest" description="Disordered" evidence="1">
    <location>
        <begin position="430"/>
        <end position="491"/>
    </location>
</feature>
<comment type="caution">
    <text evidence="3">The sequence shown here is derived from an EMBL/GenBank/DDBJ whole genome shotgun (WGS) entry which is preliminary data.</text>
</comment>
<dbReference type="OrthoDB" id="5428245at2759"/>
<proteinExistence type="predicted"/>
<feature type="compositionally biased region" description="Basic residues" evidence="1">
    <location>
        <begin position="197"/>
        <end position="215"/>
    </location>
</feature>
<dbReference type="Pfam" id="PF26118">
    <property type="entry name" value="DUF8035"/>
    <property type="match status" value="1"/>
</dbReference>
<evidence type="ECO:0000313" key="4">
    <source>
        <dbReference type="Proteomes" id="UP000799439"/>
    </source>
</evidence>
<gene>
    <name evidence="3" type="ORF">K461DRAFT_106271</name>
</gene>
<dbReference type="EMBL" id="ML996083">
    <property type="protein sequence ID" value="KAF2155015.1"/>
    <property type="molecule type" value="Genomic_DNA"/>
</dbReference>
<feature type="compositionally biased region" description="Basic residues" evidence="1">
    <location>
        <begin position="338"/>
        <end position="347"/>
    </location>
</feature>
<feature type="region of interest" description="Disordered" evidence="1">
    <location>
        <begin position="1"/>
        <end position="25"/>
    </location>
</feature>
<dbReference type="Proteomes" id="UP000799439">
    <property type="component" value="Unassembled WGS sequence"/>
</dbReference>
<feature type="compositionally biased region" description="Basic and acidic residues" evidence="1">
    <location>
        <begin position="49"/>
        <end position="69"/>
    </location>
</feature>
<protein>
    <recommendedName>
        <fullName evidence="2">DUF8035 domain-containing protein</fullName>
    </recommendedName>
</protein>
<evidence type="ECO:0000256" key="1">
    <source>
        <dbReference type="SAM" id="MobiDB-lite"/>
    </source>
</evidence>
<feature type="domain" description="DUF8035" evidence="2">
    <location>
        <begin position="240"/>
        <end position="293"/>
    </location>
</feature>
<keyword evidence="4" id="KW-1185">Reference proteome</keyword>
<feature type="compositionally biased region" description="Basic and acidic residues" evidence="1">
    <location>
        <begin position="129"/>
        <end position="144"/>
    </location>
</feature>
<name>A0A9P4J6L3_9PEZI</name>